<dbReference type="EMBL" id="CP037421">
    <property type="protein sequence ID" value="QDT28028.1"/>
    <property type="molecule type" value="Genomic_DNA"/>
</dbReference>
<sequence length="52" mass="5644">MNVIYPTQAGGHAGPRPTFSLNRVFFLSLSGKPTDGPHKCHGLSCSLFHKYA</sequence>
<evidence type="ECO:0000313" key="1">
    <source>
        <dbReference type="EMBL" id="QDT28028.1"/>
    </source>
</evidence>
<reference evidence="2 4" key="1">
    <citation type="submission" date="2019-02" db="EMBL/GenBank/DDBJ databases">
        <title>Deep-cultivation of Planctomycetes and their phenomic and genomic characterization uncovers novel biology.</title>
        <authorList>
            <person name="Wiegand S."/>
            <person name="Jogler M."/>
            <person name="Boedeker C."/>
            <person name="Pinto D."/>
            <person name="Vollmers J."/>
            <person name="Rivas-Marin E."/>
            <person name="Kohn T."/>
            <person name="Peeters S.H."/>
            <person name="Heuer A."/>
            <person name="Rast P."/>
            <person name="Oberbeckmann S."/>
            <person name="Bunk B."/>
            <person name="Jeske O."/>
            <person name="Meyerdierks A."/>
            <person name="Storesund J.E."/>
            <person name="Kallscheuer N."/>
            <person name="Luecker S."/>
            <person name="Lage O.M."/>
            <person name="Pohl T."/>
            <person name="Merkel B.J."/>
            <person name="Hornburger P."/>
            <person name="Mueller R.-W."/>
            <person name="Bruemmer F."/>
            <person name="Labrenz M."/>
            <person name="Spormann A.M."/>
            <person name="Op den Camp H."/>
            <person name="Overmann J."/>
            <person name="Amann R."/>
            <person name="Jetten M.S.M."/>
            <person name="Mascher T."/>
            <person name="Medema M.H."/>
            <person name="Devos D.P."/>
            <person name="Kaster A.-K."/>
            <person name="Ovreas L."/>
            <person name="Rohde M."/>
            <person name="Galperin M.Y."/>
            <person name="Jogler C."/>
        </authorList>
    </citation>
    <scope>NUCLEOTIDE SEQUENCE [LARGE SCALE GENOMIC DNA]</scope>
    <source>
        <strain evidence="1 3">Enr10</strain>
        <strain evidence="2 4">Pan153</strain>
    </source>
</reference>
<dbReference type="AlphaFoldDB" id="A0A518FQZ0"/>
<accession>A0A517Q8R5</accession>
<gene>
    <name evidence="1" type="ORF">Enr10x_33670</name>
    <name evidence="2" type="ORF">Pan153_34270</name>
</gene>
<proteinExistence type="predicted"/>
<dbReference type="Proteomes" id="UP000315647">
    <property type="component" value="Chromosome"/>
</dbReference>
<evidence type="ECO:0000313" key="3">
    <source>
        <dbReference type="Proteomes" id="UP000315647"/>
    </source>
</evidence>
<organism evidence="2 4">
    <name type="scientific">Gimesia panareensis</name>
    <dbReference type="NCBI Taxonomy" id="2527978"/>
    <lineage>
        <taxon>Bacteria</taxon>
        <taxon>Pseudomonadati</taxon>
        <taxon>Planctomycetota</taxon>
        <taxon>Planctomycetia</taxon>
        <taxon>Planctomycetales</taxon>
        <taxon>Planctomycetaceae</taxon>
        <taxon>Gimesia</taxon>
    </lineage>
</organism>
<keyword evidence="3" id="KW-1185">Reference proteome</keyword>
<protein>
    <submittedName>
        <fullName evidence="2">Uncharacterized protein</fullName>
    </submittedName>
</protein>
<dbReference type="Proteomes" id="UP000320839">
    <property type="component" value="Chromosome"/>
</dbReference>
<dbReference type="EMBL" id="CP036317">
    <property type="protein sequence ID" value="QDV18766.1"/>
    <property type="molecule type" value="Genomic_DNA"/>
</dbReference>
<accession>A0A518FQZ0</accession>
<evidence type="ECO:0000313" key="2">
    <source>
        <dbReference type="EMBL" id="QDV18766.1"/>
    </source>
</evidence>
<accession>A0A518A836</accession>
<name>A0A518FQZ0_9PLAN</name>
<evidence type="ECO:0000313" key="4">
    <source>
        <dbReference type="Proteomes" id="UP000320839"/>
    </source>
</evidence>